<accession>A0A6P9A199</accession>
<evidence type="ECO:0000256" key="3">
    <source>
        <dbReference type="ARBA" id="ARBA00023157"/>
    </source>
</evidence>
<dbReference type="Pfam" id="PF13895">
    <property type="entry name" value="Ig_2"/>
    <property type="match status" value="1"/>
</dbReference>
<keyword evidence="3" id="KW-1015">Disulfide bond</keyword>
<feature type="transmembrane region" description="Helical" evidence="5">
    <location>
        <begin position="948"/>
        <end position="973"/>
    </location>
</feature>
<evidence type="ECO:0000313" key="8">
    <source>
        <dbReference type="RefSeq" id="XP_034251542.1"/>
    </source>
</evidence>
<feature type="domain" description="Ig-like" evidence="6">
    <location>
        <begin position="415"/>
        <end position="517"/>
    </location>
</feature>
<evidence type="ECO:0000313" key="7">
    <source>
        <dbReference type="Proteomes" id="UP000515158"/>
    </source>
</evidence>
<feature type="compositionally biased region" description="Polar residues" evidence="4">
    <location>
        <begin position="1112"/>
        <end position="1122"/>
    </location>
</feature>
<dbReference type="PROSITE" id="PS50835">
    <property type="entry name" value="IG_LIKE"/>
    <property type="match status" value="9"/>
</dbReference>
<dbReference type="PANTHER" id="PTHR23278">
    <property type="entry name" value="SIDESTEP PROTEIN"/>
    <property type="match status" value="1"/>
</dbReference>
<feature type="domain" description="Ig-like" evidence="6">
    <location>
        <begin position="628"/>
        <end position="744"/>
    </location>
</feature>
<dbReference type="Pfam" id="PF13927">
    <property type="entry name" value="Ig_3"/>
    <property type="match status" value="2"/>
</dbReference>
<dbReference type="SUPFAM" id="SSF48726">
    <property type="entry name" value="Immunoglobulin"/>
    <property type="match status" value="8"/>
</dbReference>
<keyword evidence="2 5" id="KW-0472">Membrane</keyword>
<sequence length="1310" mass="143901">MLPCHVDTASCGTVHSVKWYRGSSRIYVFSEMAVVDHAEGDYVDRADLHYKANATMMHLSVKNLAVVDEATYKCEITYNEVKDGCSVVQFINLTTMIKPEYVKITREGNELQNATLIGPFSEGDDLALTCESGGGKPTPTVAWYNGTAKLGGDYTTEPGSNGAGTGRNSVRLALTRGDLGAKYECRATNDALELPMIASVEVDVNVRPLALELTGVDQHVVQGSSVTLQCVVSGARPSATVTWYNGTEPLDANRVEIKDTKSLQSDGTHDTVSELVFAATRYENGESLTCEATNEVLLLHSEPPMRKTVALEVMYPPIVSVTPDNVTVNESTDILLFCQYEANPATLKSVKWRRDGEVVLLDRKDHYEGGTPDQTTLLIKNSTRHDHGMYTCELENGVGKGNSSNGVYVNIQFRPVVKLEMDPPTPVSELSKMNITLICRVEAGNPDTLTEVHWYKDGELVDPDETLQAVRWLLDGELLKELPDCNSTAMGDSFCDVDPSKLLLEAVERSFHGNYSCEGANEAGWGPVSDDTPLIVYYPPGPAELTHDVTVVKNSAITLSCAVSDLGRPPTTTFRWLRNSSPVNNVTSANWTINPVTLRTRSNFTCLAVNEGGEGESATAEINVLAPPSFIERLNPYEGAPFNATHINISCQVECQPLCDVNWLKNGQPVELSRGADMAMYSVRNVVVDPDYNRGDFDSIRSTLIWNMAAWPNGQLDRVHDNANYTCQSSGNPVGNGVKSTTIFGVEYPPENITVSKQVVSVVESRVPELVLCSARAYPEASYEWRAENSTDETSVVKRNKLILNKSMHRKDSGNWTCTAINRHGSISTTIRIDVQYKPECTIASEEVEGQLVLTCMVRANPDQVSFTWRIENSNETVEENVVSQGLRSRLTLDTRAEDTRTYLCYATNAVGTSFPCERGVQAHYKEKSSKLAAGNLSWWKRLENDNLMIIIAVVVSTIIMVLIICIIIILVCRRKRAADKYNNPVELEERQNYERFVANLYGQQLLYPEGDASAPAGAPDGKPDGAPSPGAPSPAESPALASPNARHQHKWPLKPGVMVHVNGAHSLSLSRLPDHLANNNNTSSVNNNCSSTPALNPAPPKKQKRRRRAGSLTTLQAQQAPPSMPDETNQHSRANRIRQMFSNCDQNGRNSYSSKRGDTLPGVFHSKSGVVTFKRLDESANPGGSRKRKKPGAGPNPAISKDKAKDRNNAPGDALLPADGDGKAFYENLPFHGIQNAPNKPYRPEFSDLDYADVDYRSYGPINYKAASILAAEHADDEPQNQYQQYQYPSGRLSLASWRPPPPPDEDYL</sequence>
<reference evidence="8" key="1">
    <citation type="submission" date="2025-08" db="UniProtKB">
        <authorList>
            <consortium name="RefSeq"/>
        </authorList>
    </citation>
    <scope>IDENTIFICATION</scope>
    <source>
        <tissue evidence="8">Total insect</tissue>
    </source>
</reference>
<feature type="region of interest" description="Disordered" evidence="4">
    <location>
        <begin position="1073"/>
        <end position="1132"/>
    </location>
</feature>
<evidence type="ECO:0000259" key="6">
    <source>
        <dbReference type="PROSITE" id="PS50835"/>
    </source>
</evidence>
<feature type="domain" description="Ig-like" evidence="6">
    <location>
        <begin position="533"/>
        <end position="623"/>
    </location>
</feature>
<dbReference type="OrthoDB" id="6106100at2759"/>
<protein>
    <submittedName>
        <fullName evidence="8">Hemicentin-1 isoform X1</fullName>
    </submittedName>
</protein>
<dbReference type="SMART" id="SM00408">
    <property type="entry name" value="IGc2"/>
    <property type="match status" value="7"/>
</dbReference>
<dbReference type="Gene3D" id="2.60.40.10">
    <property type="entry name" value="Immunoglobulins"/>
    <property type="match status" value="9"/>
</dbReference>
<keyword evidence="7" id="KW-1185">Reference proteome</keyword>
<feature type="domain" description="Ig-like" evidence="6">
    <location>
        <begin position="1"/>
        <end position="94"/>
    </location>
</feature>
<feature type="domain" description="Ig-like" evidence="6">
    <location>
        <begin position="208"/>
        <end position="310"/>
    </location>
</feature>
<evidence type="ECO:0000256" key="1">
    <source>
        <dbReference type="ARBA" id="ARBA00004167"/>
    </source>
</evidence>
<dbReference type="InterPro" id="IPR007110">
    <property type="entry name" value="Ig-like_dom"/>
</dbReference>
<comment type="subcellular location">
    <subcellularLocation>
        <location evidence="1">Membrane</location>
        <topology evidence="1">Single-pass membrane protein</topology>
    </subcellularLocation>
</comment>
<dbReference type="KEGG" id="tpal:117651551"/>
<feature type="domain" description="Ig-like" evidence="6">
    <location>
        <begin position="317"/>
        <end position="410"/>
    </location>
</feature>
<dbReference type="RefSeq" id="XP_034251542.1">
    <property type="nucleotide sequence ID" value="XM_034395651.1"/>
</dbReference>
<keyword evidence="5" id="KW-0812">Transmembrane</keyword>
<gene>
    <name evidence="8" type="primary">LOC117651551</name>
</gene>
<feature type="domain" description="Ig-like" evidence="6">
    <location>
        <begin position="839"/>
        <end position="922"/>
    </location>
</feature>
<feature type="region of interest" description="Disordered" evidence="4">
    <location>
        <begin position="1012"/>
        <end position="1050"/>
    </location>
</feature>
<dbReference type="SMART" id="SM00409">
    <property type="entry name" value="IG"/>
    <property type="match status" value="7"/>
</dbReference>
<organism evidence="8">
    <name type="scientific">Thrips palmi</name>
    <name type="common">Melon thrips</name>
    <dbReference type="NCBI Taxonomy" id="161013"/>
    <lineage>
        <taxon>Eukaryota</taxon>
        <taxon>Metazoa</taxon>
        <taxon>Ecdysozoa</taxon>
        <taxon>Arthropoda</taxon>
        <taxon>Hexapoda</taxon>
        <taxon>Insecta</taxon>
        <taxon>Pterygota</taxon>
        <taxon>Neoptera</taxon>
        <taxon>Paraneoptera</taxon>
        <taxon>Thysanoptera</taxon>
        <taxon>Terebrantia</taxon>
        <taxon>Thripoidea</taxon>
        <taxon>Thripidae</taxon>
        <taxon>Thrips</taxon>
    </lineage>
</organism>
<feature type="compositionally biased region" description="Low complexity" evidence="4">
    <location>
        <begin position="1012"/>
        <end position="1046"/>
    </location>
</feature>
<dbReference type="GeneID" id="117651551"/>
<feature type="compositionally biased region" description="Low complexity" evidence="4">
    <location>
        <begin position="1079"/>
        <end position="1092"/>
    </location>
</feature>
<dbReference type="InParanoid" id="A0A6P9A199"/>
<name>A0A6P9A199_THRPL</name>
<dbReference type="Pfam" id="PF08205">
    <property type="entry name" value="C2-set_2"/>
    <property type="match status" value="2"/>
</dbReference>
<keyword evidence="5" id="KW-1133">Transmembrane helix</keyword>
<dbReference type="PANTHER" id="PTHR23278:SF32">
    <property type="entry name" value="NEUROMUSCULIN, ISOFORM E"/>
    <property type="match status" value="1"/>
</dbReference>
<evidence type="ECO:0000256" key="2">
    <source>
        <dbReference type="ARBA" id="ARBA00023136"/>
    </source>
</evidence>
<feature type="region of interest" description="Disordered" evidence="4">
    <location>
        <begin position="1144"/>
        <end position="1216"/>
    </location>
</feature>
<feature type="compositionally biased region" description="Polar residues" evidence="4">
    <location>
        <begin position="1144"/>
        <end position="1155"/>
    </location>
</feature>
<feature type="domain" description="Ig-like" evidence="6">
    <location>
        <begin position="750"/>
        <end position="834"/>
    </location>
</feature>
<evidence type="ECO:0000256" key="4">
    <source>
        <dbReference type="SAM" id="MobiDB-lite"/>
    </source>
</evidence>
<evidence type="ECO:0000256" key="5">
    <source>
        <dbReference type="SAM" id="Phobius"/>
    </source>
</evidence>
<dbReference type="InterPro" id="IPR003599">
    <property type="entry name" value="Ig_sub"/>
</dbReference>
<dbReference type="InterPro" id="IPR003598">
    <property type="entry name" value="Ig_sub2"/>
</dbReference>
<proteinExistence type="predicted"/>
<feature type="region of interest" description="Disordered" evidence="4">
    <location>
        <begin position="1276"/>
        <end position="1310"/>
    </location>
</feature>
<dbReference type="InterPro" id="IPR036179">
    <property type="entry name" value="Ig-like_dom_sf"/>
</dbReference>
<dbReference type="Proteomes" id="UP000515158">
    <property type="component" value="Unplaced"/>
</dbReference>
<dbReference type="GO" id="GO:0016020">
    <property type="term" value="C:membrane"/>
    <property type="evidence" value="ECO:0007669"/>
    <property type="project" value="UniProtKB-SubCell"/>
</dbReference>
<dbReference type="CDD" id="cd00096">
    <property type="entry name" value="Ig"/>
    <property type="match status" value="1"/>
</dbReference>
<dbReference type="InterPro" id="IPR013162">
    <property type="entry name" value="CD80_C2-set"/>
</dbReference>
<dbReference type="InterPro" id="IPR013783">
    <property type="entry name" value="Ig-like_fold"/>
</dbReference>
<feature type="domain" description="Ig-like" evidence="6">
    <location>
        <begin position="99"/>
        <end position="201"/>
    </location>
</feature>